<evidence type="ECO:0000256" key="3">
    <source>
        <dbReference type="ARBA" id="ARBA00023163"/>
    </source>
</evidence>
<protein>
    <submittedName>
        <fullName evidence="6">TetR family transcriptional regulator</fullName>
    </submittedName>
</protein>
<dbReference type="InterPro" id="IPR036271">
    <property type="entry name" value="Tet_transcr_reg_TetR-rel_C_sf"/>
</dbReference>
<dbReference type="PANTHER" id="PTHR30055:SF234">
    <property type="entry name" value="HTH-TYPE TRANSCRIPTIONAL REGULATOR BETI"/>
    <property type="match status" value="1"/>
</dbReference>
<dbReference type="Proteomes" id="UP000272400">
    <property type="component" value="Unassembled WGS sequence"/>
</dbReference>
<keyword evidence="1" id="KW-0805">Transcription regulation</keyword>
<accession>A0A3N1D0P4</accession>
<dbReference type="PROSITE" id="PS50977">
    <property type="entry name" value="HTH_TETR_2"/>
    <property type="match status" value="1"/>
</dbReference>
<evidence type="ECO:0000256" key="1">
    <source>
        <dbReference type="ARBA" id="ARBA00023015"/>
    </source>
</evidence>
<feature type="domain" description="HTH tetR-type" evidence="5">
    <location>
        <begin position="15"/>
        <end position="74"/>
    </location>
</feature>
<dbReference type="Pfam" id="PF21597">
    <property type="entry name" value="TetR_C_43"/>
    <property type="match status" value="1"/>
</dbReference>
<gene>
    <name evidence="6" type="ORF">EDD29_4669</name>
</gene>
<dbReference type="SUPFAM" id="SSF46689">
    <property type="entry name" value="Homeodomain-like"/>
    <property type="match status" value="1"/>
</dbReference>
<dbReference type="OrthoDB" id="3295174at2"/>
<dbReference type="GO" id="GO:0003700">
    <property type="term" value="F:DNA-binding transcription factor activity"/>
    <property type="evidence" value="ECO:0007669"/>
    <property type="project" value="TreeGrafter"/>
</dbReference>
<dbReference type="PANTHER" id="PTHR30055">
    <property type="entry name" value="HTH-TYPE TRANSCRIPTIONAL REGULATOR RUTR"/>
    <property type="match status" value="1"/>
</dbReference>
<proteinExistence type="predicted"/>
<keyword evidence="3" id="KW-0804">Transcription</keyword>
<evidence type="ECO:0000256" key="2">
    <source>
        <dbReference type="ARBA" id="ARBA00023125"/>
    </source>
</evidence>
<dbReference type="Pfam" id="PF00440">
    <property type="entry name" value="TetR_N"/>
    <property type="match status" value="1"/>
</dbReference>
<dbReference type="InterPro" id="IPR001647">
    <property type="entry name" value="HTH_TetR"/>
</dbReference>
<dbReference type="SUPFAM" id="SSF48498">
    <property type="entry name" value="Tetracyclin repressor-like, C-terminal domain"/>
    <property type="match status" value="1"/>
</dbReference>
<reference evidence="6 7" key="1">
    <citation type="submission" date="2018-11" db="EMBL/GenBank/DDBJ databases">
        <title>Sequencing the genomes of 1000 actinobacteria strains.</title>
        <authorList>
            <person name="Klenk H.-P."/>
        </authorList>
    </citation>
    <scope>NUCLEOTIDE SEQUENCE [LARGE SCALE GENOMIC DNA]</scope>
    <source>
        <strain evidence="6 7">DSM 44254</strain>
    </source>
</reference>
<dbReference type="AlphaFoldDB" id="A0A3N1D0P4"/>
<keyword evidence="2 4" id="KW-0238">DNA-binding</keyword>
<dbReference type="InterPro" id="IPR009057">
    <property type="entry name" value="Homeodomain-like_sf"/>
</dbReference>
<evidence type="ECO:0000313" key="7">
    <source>
        <dbReference type="Proteomes" id="UP000272400"/>
    </source>
</evidence>
<sequence>MVGHQEDSTLRADARRNRDALVEVARRVIAEEGTDASLRDVARRAGVGIGTLYRHFPTREALLEAVVRDGFDALRDLADRLLEEEPSPRAALAVWLRRFSANSGACRGLSGSVLSGLGDPASELHASSEAMHLAATRLLARAQEAGEVRADVTPTDLITMSAAAGWVAQISGAEQSHRMLDVIMDGLAPTP</sequence>
<dbReference type="InterPro" id="IPR050109">
    <property type="entry name" value="HTH-type_TetR-like_transc_reg"/>
</dbReference>
<dbReference type="GO" id="GO:0000976">
    <property type="term" value="F:transcription cis-regulatory region binding"/>
    <property type="evidence" value="ECO:0007669"/>
    <property type="project" value="TreeGrafter"/>
</dbReference>
<organism evidence="6 7">
    <name type="scientific">Actinocorallia herbida</name>
    <dbReference type="NCBI Taxonomy" id="58109"/>
    <lineage>
        <taxon>Bacteria</taxon>
        <taxon>Bacillati</taxon>
        <taxon>Actinomycetota</taxon>
        <taxon>Actinomycetes</taxon>
        <taxon>Streptosporangiales</taxon>
        <taxon>Thermomonosporaceae</taxon>
        <taxon>Actinocorallia</taxon>
    </lineage>
</organism>
<name>A0A3N1D0P4_9ACTN</name>
<evidence type="ECO:0000256" key="4">
    <source>
        <dbReference type="PROSITE-ProRule" id="PRU00335"/>
    </source>
</evidence>
<dbReference type="EMBL" id="RJKE01000001">
    <property type="protein sequence ID" value="ROO87080.1"/>
    <property type="molecule type" value="Genomic_DNA"/>
</dbReference>
<dbReference type="Gene3D" id="1.10.357.10">
    <property type="entry name" value="Tetracycline Repressor, domain 2"/>
    <property type="match status" value="1"/>
</dbReference>
<comment type="caution">
    <text evidence="6">The sequence shown here is derived from an EMBL/GenBank/DDBJ whole genome shotgun (WGS) entry which is preliminary data.</text>
</comment>
<evidence type="ECO:0000313" key="6">
    <source>
        <dbReference type="EMBL" id="ROO87080.1"/>
    </source>
</evidence>
<dbReference type="InterPro" id="IPR049445">
    <property type="entry name" value="TetR_SbtR-like_C"/>
</dbReference>
<feature type="DNA-binding region" description="H-T-H motif" evidence="4">
    <location>
        <begin position="37"/>
        <end position="56"/>
    </location>
</feature>
<dbReference type="RefSeq" id="WP_123666412.1">
    <property type="nucleotide sequence ID" value="NZ_RJKE01000001.1"/>
</dbReference>
<evidence type="ECO:0000259" key="5">
    <source>
        <dbReference type="PROSITE" id="PS50977"/>
    </source>
</evidence>
<keyword evidence="7" id="KW-1185">Reference proteome</keyword>
<dbReference type="PRINTS" id="PR00455">
    <property type="entry name" value="HTHTETR"/>
</dbReference>